<dbReference type="InterPro" id="IPR043129">
    <property type="entry name" value="ATPase_NBD"/>
</dbReference>
<dbReference type="Proteomes" id="UP000073816">
    <property type="component" value="Chromosome"/>
</dbReference>
<dbReference type="Gene3D" id="3.30.420.40">
    <property type="match status" value="2"/>
</dbReference>
<dbReference type="Pfam" id="PF00480">
    <property type="entry name" value="ROK"/>
    <property type="match status" value="1"/>
</dbReference>
<dbReference type="EMBL" id="CP012836">
    <property type="protein sequence ID" value="AMQ55971.1"/>
    <property type="molecule type" value="Genomic_DNA"/>
</dbReference>
<proteinExistence type="inferred from homology"/>
<keyword evidence="3" id="KW-1185">Reference proteome</keyword>
<comment type="similarity">
    <text evidence="1">Belongs to the ROK (NagC/XylR) family.</text>
</comment>
<sequence>MQKAILGLDIGGTGIKGGVLINGHLEDIRSIPTPALESKEFILNTIAEFIQTYAHYEILGIGIGIPGLVDTKQGVVLGLANIPSFQHVELKKFLTERFGLPVFVNNDANCFAIGVHKYGVGKPFKNLVGITLGTGTGGGIVINGQLYSGVNSAAGEWCSAPYLDHNYEYYCSGKFFHNFYHSRPKTLAKAAQAGDPEAQKAFHEFGHHLGELLKVILYSLAPEAIVLGGSIRKTFPLFKESMYETLHTFSYPTVLENLKILISELDETAIHGAVALVDVEKDMVSI</sequence>
<dbReference type="KEGG" id="alm:AO498_06070"/>
<dbReference type="OrthoDB" id="9810372at2"/>
<dbReference type="PANTHER" id="PTHR18964">
    <property type="entry name" value="ROK (REPRESSOR, ORF, KINASE) FAMILY"/>
    <property type="match status" value="1"/>
</dbReference>
<dbReference type="SUPFAM" id="SSF53067">
    <property type="entry name" value="Actin-like ATPase domain"/>
    <property type="match status" value="1"/>
</dbReference>
<reference evidence="2 3" key="2">
    <citation type="journal article" date="2016" name="Genome Announc.">
        <title>Complete Genome Sequence of Algoriphagus sp. Strain M8-2, Isolated from a Brackish Lake.</title>
        <authorList>
            <person name="Muraguchi Y."/>
            <person name="Kushimoto K."/>
            <person name="Ohtsubo Y."/>
            <person name="Suzuki T."/>
            <person name="Dohra H."/>
            <person name="Kimbara K."/>
            <person name="Shintani M."/>
        </authorList>
    </citation>
    <scope>NUCLEOTIDE SEQUENCE [LARGE SCALE GENOMIC DNA]</scope>
    <source>
        <strain evidence="2 3">M8-2</strain>
    </source>
</reference>
<organism evidence="2 3">
    <name type="scientific">Algoriphagus sanaruensis</name>
    <dbReference type="NCBI Taxonomy" id="1727163"/>
    <lineage>
        <taxon>Bacteria</taxon>
        <taxon>Pseudomonadati</taxon>
        <taxon>Bacteroidota</taxon>
        <taxon>Cytophagia</taxon>
        <taxon>Cytophagales</taxon>
        <taxon>Cyclobacteriaceae</taxon>
        <taxon>Algoriphagus</taxon>
    </lineage>
</organism>
<protein>
    <submittedName>
        <fullName evidence="2">ROK family transcriptional regulator</fullName>
    </submittedName>
</protein>
<dbReference type="PATRIC" id="fig|1727163.4.peg.1262"/>
<evidence type="ECO:0000313" key="2">
    <source>
        <dbReference type="EMBL" id="AMQ55971.1"/>
    </source>
</evidence>
<reference evidence="3" key="1">
    <citation type="submission" date="2015-09" db="EMBL/GenBank/DDBJ databases">
        <title>Complete sequence of Algoriphagus sp. M8-2.</title>
        <authorList>
            <person name="Shintani M."/>
        </authorList>
    </citation>
    <scope>NUCLEOTIDE SEQUENCE [LARGE SCALE GENOMIC DNA]</scope>
    <source>
        <strain evidence="3">M8-2</strain>
    </source>
</reference>
<evidence type="ECO:0000313" key="3">
    <source>
        <dbReference type="Proteomes" id="UP000073816"/>
    </source>
</evidence>
<accession>A0A142ELG6</accession>
<dbReference type="RefSeq" id="WP_067544771.1">
    <property type="nucleotide sequence ID" value="NZ_CP012836.1"/>
</dbReference>
<dbReference type="PANTHER" id="PTHR18964:SF149">
    <property type="entry name" value="BIFUNCTIONAL UDP-N-ACETYLGLUCOSAMINE 2-EPIMERASE_N-ACETYLMANNOSAMINE KINASE"/>
    <property type="match status" value="1"/>
</dbReference>
<name>A0A142ELG6_9BACT</name>
<gene>
    <name evidence="2" type="ORF">AO498_06070</name>
</gene>
<dbReference type="InterPro" id="IPR000600">
    <property type="entry name" value="ROK"/>
</dbReference>
<dbReference type="AlphaFoldDB" id="A0A142ELG6"/>
<dbReference type="STRING" id="1727163.AO498_06070"/>
<evidence type="ECO:0000256" key="1">
    <source>
        <dbReference type="ARBA" id="ARBA00006479"/>
    </source>
</evidence>